<protein>
    <recommendedName>
        <fullName evidence="2">Ubiquitin-like domain-containing protein</fullName>
    </recommendedName>
</protein>
<feature type="compositionally biased region" description="Polar residues" evidence="1">
    <location>
        <begin position="488"/>
        <end position="512"/>
    </location>
</feature>
<dbReference type="Pfam" id="PF22893">
    <property type="entry name" value="ULD_2"/>
    <property type="match status" value="1"/>
</dbReference>
<evidence type="ECO:0000313" key="4">
    <source>
        <dbReference type="Proteomes" id="UP000469558"/>
    </source>
</evidence>
<evidence type="ECO:0000313" key="3">
    <source>
        <dbReference type="EMBL" id="TVY73335.1"/>
    </source>
</evidence>
<dbReference type="OrthoDB" id="7464126at2759"/>
<sequence>MSFGYSISDALALVHLAWKTVEGARRAEVLSLHGVLEHLEFEMSNPDSLVNLAGQTRRKELQTHMSGCVTHLRTMDLILTKYNALGDEERSMKKLWQKIQFGNGEVMSLTELRLKISTYTTAITMSLNLLLLGSQGRVEKEIGRQGGDLEGIRESVNLVLAKLTSQSRGGSVRSSVMTDYSKDDKNFWRGFRRELVKAGYPSTVIHGHRKLIQDYIKELEDRRVLDDSRGRSCLSLATSSNAQHTNTLMSPKRTQHPLKKDEISSWVLSDFNIDDSNFSDFRSGPSTSTYVTGQKTHVLQSMPADGDEFSKTSLDKEFNPDLHPLHKPQDQVDSQAPTEDLAREPEPLSAVQMGKRPGVVSPFPGFPANTSEVDPESTQEREPGNLGPMEASQMPPDVVAMTDRLAFLEKLTLEQEKLLSNANQRQRKVDESQETSEVSEATRVPGAVIQHMQPLASAIISGQQNDKEQQDILEAMRAAEIRAALRPLNQNHNSTESQPKSAKGTTDSSGSEKQVMDPKAAARARQHALLSAEAKKQTIRFKDCVGRKFAFPYWLAKTWEGMESLVVDCFLHIDVIGPHVMDGHYDLEIQGEIILPQAWENTIEPDSDVQMLLWPMSEQRRTIYPPPPPRPRSLKPKPKKKSGTFFK</sequence>
<dbReference type="InterPro" id="IPR054464">
    <property type="entry name" value="ULD_fung"/>
</dbReference>
<feature type="compositionally biased region" description="Basic and acidic residues" evidence="1">
    <location>
        <begin position="308"/>
        <end position="330"/>
    </location>
</feature>
<evidence type="ECO:0000259" key="2">
    <source>
        <dbReference type="Pfam" id="PF22893"/>
    </source>
</evidence>
<feature type="region of interest" description="Disordered" evidence="1">
    <location>
        <begin position="620"/>
        <end position="647"/>
    </location>
</feature>
<gene>
    <name evidence="3" type="ORF">LSUE1_G007385</name>
</gene>
<evidence type="ECO:0000256" key="1">
    <source>
        <dbReference type="SAM" id="MobiDB-lite"/>
    </source>
</evidence>
<dbReference type="EMBL" id="QGMK01001111">
    <property type="protein sequence ID" value="TVY73335.1"/>
    <property type="molecule type" value="Genomic_DNA"/>
</dbReference>
<proteinExistence type="predicted"/>
<keyword evidence="4" id="KW-1185">Reference proteome</keyword>
<feature type="region of interest" description="Disordered" evidence="1">
    <location>
        <begin position="304"/>
        <end position="344"/>
    </location>
</feature>
<comment type="caution">
    <text evidence="3">The sequence shown here is derived from an EMBL/GenBank/DDBJ whole genome shotgun (WGS) entry which is preliminary data.</text>
</comment>
<name>A0A8T9C1L1_9HELO</name>
<reference evidence="3 4" key="1">
    <citation type="submission" date="2018-05" db="EMBL/GenBank/DDBJ databases">
        <title>Genome sequencing and assembly of the regulated plant pathogen Lachnellula willkommii and related sister species for the development of diagnostic species identification markers.</title>
        <authorList>
            <person name="Giroux E."/>
            <person name="Bilodeau G."/>
        </authorList>
    </citation>
    <scope>NUCLEOTIDE SEQUENCE [LARGE SCALE GENOMIC DNA]</scope>
    <source>
        <strain evidence="3 4">CBS 268.59</strain>
    </source>
</reference>
<dbReference type="AlphaFoldDB" id="A0A8T9C1L1"/>
<accession>A0A8T9C1L1</accession>
<organism evidence="3 4">
    <name type="scientific">Lachnellula suecica</name>
    <dbReference type="NCBI Taxonomy" id="602035"/>
    <lineage>
        <taxon>Eukaryota</taxon>
        <taxon>Fungi</taxon>
        <taxon>Dikarya</taxon>
        <taxon>Ascomycota</taxon>
        <taxon>Pezizomycotina</taxon>
        <taxon>Leotiomycetes</taxon>
        <taxon>Helotiales</taxon>
        <taxon>Lachnaceae</taxon>
        <taxon>Lachnellula</taxon>
    </lineage>
</organism>
<feature type="compositionally biased region" description="Basic residues" evidence="1">
    <location>
        <begin position="632"/>
        <end position="647"/>
    </location>
</feature>
<feature type="domain" description="Ubiquitin-like" evidence="2">
    <location>
        <begin position="535"/>
        <end position="616"/>
    </location>
</feature>
<feature type="region of interest" description="Disordered" evidence="1">
    <location>
        <begin position="358"/>
        <end position="393"/>
    </location>
</feature>
<dbReference type="Proteomes" id="UP000469558">
    <property type="component" value="Unassembled WGS sequence"/>
</dbReference>
<feature type="region of interest" description="Disordered" evidence="1">
    <location>
        <begin position="422"/>
        <end position="441"/>
    </location>
</feature>
<feature type="region of interest" description="Disordered" evidence="1">
    <location>
        <begin position="486"/>
        <end position="528"/>
    </location>
</feature>